<dbReference type="InterPro" id="IPR036259">
    <property type="entry name" value="MFS_trans_sf"/>
</dbReference>
<keyword evidence="8" id="KW-1185">Reference proteome</keyword>
<dbReference type="InterPro" id="IPR056555">
    <property type="entry name" value="NFD4_C"/>
</dbReference>
<reference evidence="8" key="1">
    <citation type="journal article" date="2014" name="Science">
        <title>Ancient hybridizations among the ancestral genomes of bread wheat.</title>
        <authorList>
            <consortium name="International Wheat Genome Sequencing Consortium,"/>
            <person name="Marcussen T."/>
            <person name="Sandve S.R."/>
            <person name="Heier L."/>
            <person name="Spannagl M."/>
            <person name="Pfeifer M."/>
            <person name="Jakobsen K.S."/>
            <person name="Wulff B.B."/>
            <person name="Steuernagel B."/>
            <person name="Mayer K.F."/>
            <person name="Olsen O.A."/>
        </authorList>
    </citation>
    <scope>NUCLEOTIDE SEQUENCE [LARGE SCALE GENOMIC DNA]</scope>
    <source>
        <strain evidence="8">cv. AL8/78</strain>
    </source>
</reference>
<feature type="transmembrane region" description="Helical" evidence="5">
    <location>
        <begin position="101"/>
        <end position="123"/>
    </location>
</feature>
<dbReference type="SUPFAM" id="SSF103473">
    <property type="entry name" value="MFS general substrate transporter"/>
    <property type="match status" value="1"/>
</dbReference>
<evidence type="ECO:0000256" key="5">
    <source>
        <dbReference type="SAM" id="Phobius"/>
    </source>
</evidence>
<accession>A0A453QX26</accession>
<dbReference type="AlphaFoldDB" id="A0A453QX26"/>
<feature type="domain" description="NFD4 C-terminal" evidence="6">
    <location>
        <begin position="72"/>
        <end position="139"/>
    </location>
</feature>
<reference evidence="7" key="3">
    <citation type="journal article" date="2017" name="Nature">
        <title>Genome sequence of the progenitor of the wheat D genome Aegilops tauschii.</title>
        <authorList>
            <person name="Luo M.C."/>
            <person name="Gu Y.Q."/>
            <person name="Puiu D."/>
            <person name="Wang H."/>
            <person name="Twardziok S.O."/>
            <person name="Deal K.R."/>
            <person name="Huo N."/>
            <person name="Zhu T."/>
            <person name="Wang L."/>
            <person name="Wang Y."/>
            <person name="McGuire P.E."/>
            <person name="Liu S."/>
            <person name="Long H."/>
            <person name="Ramasamy R.K."/>
            <person name="Rodriguez J.C."/>
            <person name="Van S.L."/>
            <person name="Yuan L."/>
            <person name="Wang Z."/>
            <person name="Xia Z."/>
            <person name="Xiao L."/>
            <person name="Anderson O.D."/>
            <person name="Ouyang S."/>
            <person name="Liang Y."/>
            <person name="Zimin A.V."/>
            <person name="Pertea G."/>
            <person name="Qi P."/>
            <person name="Bennetzen J.L."/>
            <person name="Dai X."/>
            <person name="Dawson M.W."/>
            <person name="Muller H.G."/>
            <person name="Kugler K."/>
            <person name="Rivarola-Duarte L."/>
            <person name="Spannagl M."/>
            <person name="Mayer K.F.X."/>
            <person name="Lu F.H."/>
            <person name="Bevan M.W."/>
            <person name="Leroy P."/>
            <person name="Li P."/>
            <person name="You F.M."/>
            <person name="Sun Q."/>
            <person name="Liu Z."/>
            <person name="Lyons E."/>
            <person name="Wicker T."/>
            <person name="Salzberg S.L."/>
            <person name="Devos K.M."/>
            <person name="Dvorak J."/>
        </authorList>
    </citation>
    <scope>NUCLEOTIDE SEQUENCE [LARGE SCALE GENOMIC DNA]</scope>
    <source>
        <strain evidence="7">cv. AL8/78</strain>
    </source>
</reference>
<dbReference type="PANTHER" id="PTHR21576:SF104">
    <property type="entry name" value="NODULIN-LIKE DOMAIN-CONTAINING PROTEIN"/>
    <property type="match status" value="1"/>
</dbReference>
<name>A0A453QX26_AEGTS</name>
<reference evidence="7" key="5">
    <citation type="journal article" date="2021" name="G3 (Bethesda)">
        <title>Aegilops tauschii genome assembly Aet v5.0 features greater sequence contiguity and improved annotation.</title>
        <authorList>
            <person name="Wang L."/>
            <person name="Zhu T."/>
            <person name="Rodriguez J.C."/>
            <person name="Deal K.R."/>
            <person name="Dubcovsky J."/>
            <person name="McGuire P.E."/>
            <person name="Lux T."/>
            <person name="Spannagl M."/>
            <person name="Mayer K.F.X."/>
            <person name="Baldrich P."/>
            <person name="Meyers B.C."/>
            <person name="Huo N."/>
            <person name="Gu Y.Q."/>
            <person name="Zhou H."/>
            <person name="Devos K.M."/>
            <person name="Bennetzen J.L."/>
            <person name="Unver T."/>
            <person name="Budak H."/>
            <person name="Gulick P.J."/>
            <person name="Galiba G."/>
            <person name="Kalapos B."/>
            <person name="Nelson D.R."/>
            <person name="Li P."/>
            <person name="You F.M."/>
            <person name="Luo M.C."/>
            <person name="Dvorak J."/>
        </authorList>
    </citation>
    <scope>NUCLEOTIDE SEQUENCE [LARGE SCALE GENOMIC DNA]</scope>
    <source>
        <strain evidence="7">cv. AL8/78</strain>
    </source>
</reference>
<evidence type="ECO:0000259" key="6">
    <source>
        <dbReference type="Pfam" id="PF23262"/>
    </source>
</evidence>
<evidence type="ECO:0000256" key="1">
    <source>
        <dbReference type="ARBA" id="ARBA00004141"/>
    </source>
</evidence>
<protein>
    <recommendedName>
        <fullName evidence="6">NFD4 C-terminal domain-containing protein</fullName>
    </recommendedName>
</protein>
<keyword evidence="3 5" id="KW-1133">Transmembrane helix</keyword>
<reference evidence="8" key="2">
    <citation type="journal article" date="2017" name="Nat. Plants">
        <title>The Aegilops tauschii genome reveals multiple impacts of transposons.</title>
        <authorList>
            <person name="Zhao G."/>
            <person name="Zou C."/>
            <person name="Li K."/>
            <person name="Wang K."/>
            <person name="Li T."/>
            <person name="Gao L."/>
            <person name="Zhang X."/>
            <person name="Wang H."/>
            <person name="Yang Z."/>
            <person name="Liu X."/>
            <person name="Jiang W."/>
            <person name="Mao L."/>
            <person name="Kong X."/>
            <person name="Jiao Y."/>
            <person name="Jia J."/>
        </authorList>
    </citation>
    <scope>NUCLEOTIDE SEQUENCE [LARGE SCALE GENOMIC DNA]</scope>
    <source>
        <strain evidence="8">cv. AL8/78</strain>
    </source>
</reference>
<evidence type="ECO:0000313" key="8">
    <source>
        <dbReference type="Proteomes" id="UP000015105"/>
    </source>
</evidence>
<evidence type="ECO:0000256" key="4">
    <source>
        <dbReference type="ARBA" id="ARBA00023136"/>
    </source>
</evidence>
<sequence>FRSVPRKVTSAAADNDFTEPFLLPSSSEPNFGKIEDEDAADIDLLLAEGEGAVKQKRRRPKRGEDFRFREALLKADFWLLFAVFFIGVGSGVTVLNNLAQVGTAAGVVGTTISVSLFSLGNFFGRLGGGAVSDYFVRVKDTSTDSTDHMHPSGDDSQLPSLRAGSQGYALHLRCHTRRVLWRPFLGDGVDVIGAVWAKAVWEDLQLHLAGEPTWRARVQQPRWVCLRS</sequence>
<evidence type="ECO:0000313" key="7">
    <source>
        <dbReference type="EnsemblPlants" id="AET7Gv20360900.1"/>
    </source>
</evidence>
<dbReference type="Pfam" id="PF23262">
    <property type="entry name" value="NFD4_C"/>
    <property type="match status" value="1"/>
</dbReference>
<evidence type="ECO:0000256" key="2">
    <source>
        <dbReference type="ARBA" id="ARBA00022692"/>
    </source>
</evidence>
<dbReference type="Gramene" id="AET7Gv20360900.1">
    <property type="protein sequence ID" value="AET7Gv20360900.1"/>
    <property type="gene ID" value="AET7Gv20360900"/>
</dbReference>
<evidence type="ECO:0000256" key="3">
    <source>
        <dbReference type="ARBA" id="ARBA00022989"/>
    </source>
</evidence>
<dbReference type="GO" id="GO:0016020">
    <property type="term" value="C:membrane"/>
    <property type="evidence" value="ECO:0007669"/>
    <property type="project" value="UniProtKB-SubCell"/>
</dbReference>
<reference evidence="7" key="4">
    <citation type="submission" date="2019-03" db="UniProtKB">
        <authorList>
            <consortium name="EnsemblPlants"/>
        </authorList>
    </citation>
    <scope>IDENTIFICATION</scope>
</reference>
<keyword evidence="4 5" id="KW-0472">Membrane</keyword>
<dbReference type="PANTHER" id="PTHR21576">
    <property type="entry name" value="UNCHARACTERIZED NODULIN-LIKE PROTEIN"/>
    <property type="match status" value="1"/>
</dbReference>
<feature type="transmembrane region" description="Helical" evidence="5">
    <location>
        <begin position="77"/>
        <end position="95"/>
    </location>
</feature>
<dbReference type="EnsemblPlants" id="AET7Gv20360900.1">
    <property type="protein sequence ID" value="AET7Gv20360900.1"/>
    <property type="gene ID" value="AET7Gv20360900"/>
</dbReference>
<keyword evidence="2 5" id="KW-0812">Transmembrane</keyword>
<dbReference type="Proteomes" id="UP000015105">
    <property type="component" value="Chromosome 7D"/>
</dbReference>
<organism evidence="7 8">
    <name type="scientific">Aegilops tauschii subsp. strangulata</name>
    <name type="common">Goatgrass</name>
    <dbReference type="NCBI Taxonomy" id="200361"/>
    <lineage>
        <taxon>Eukaryota</taxon>
        <taxon>Viridiplantae</taxon>
        <taxon>Streptophyta</taxon>
        <taxon>Embryophyta</taxon>
        <taxon>Tracheophyta</taxon>
        <taxon>Spermatophyta</taxon>
        <taxon>Magnoliopsida</taxon>
        <taxon>Liliopsida</taxon>
        <taxon>Poales</taxon>
        <taxon>Poaceae</taxon>
        <taxon>BOP clade</taxon>
        <taxon>Pooideae</taxon>
        <taxon>Triticodae</taxon>
        <taxon>Triticeae</taxon>
        <taxon>Triticinae</taxon>
        <taxon>Aegilops</taxon>
    </lineage>
</organism>
<proteinExistence type="predicted"/>
<comment type="subcellular location">
    <subcellularLocation>
        <location evidence="1">Membrane</location>
        <topology evidence="1">Multi-pass membrane protein</topology>
    </subcellularLocation>
</comment>